<keyword evidence="6" id="KW-0732">Signal</keyword>
<evidence type="ECO:0000256" key="6">
    <source>
        <dbReference type="SAM" id="SignalP"/>
    </source>
</evidence>
<name>A0AAJ6CU34_9CHLR</name>
<dbReference type="InterPro" id="IPR009056">
    <property type="entry name" value="Cyt_c-like_dom"/>
</dbReference>
<dbReference type="PANTHER" id="PTHR33546">
    <property type="entry name" value="LARGE, MULTIFUNCTIONAL SECRETED PROTEIN-RELATED"/>
    <property type="match status" value="1"/>
</dbReference>
<dbReference type="SUPFAM" id="SSF46626">
    <property type="entry name" value="Cytochrome c"/>
    <property type="match status" value="1"/>
</dbReference>
<evidence type="ECO:0000256" key="4">
    <source>
        <dbReference type="PROSITE-ProRule" id="PRU00433"/>
    </source>
</evidence>
<feature type="region of interest" description="Disordered" evidence="5">
    <location>
        <begin position="33"/>
        <end position="60"/>
    </location>
</feature>
<dbReference type="GO" id="GO:0020037">
    <property type="term" value="F:heme binding"/>
    <property type="evidence" value="ECO:0007669"/>
    <property type="project" value="InterPro"/>
</dbReference>
<accession>A0AAJ6CU34</accession>
<evidence type="ECO:0000256" key="1">
    <source>
        <dbReference type="ARBA" id="ARBA00022617"/>
    </source>
</evidence>
<feature type="chain" id="PRO_5042529791" evidence="6">
    <location>
        <begin position="26"/>
        <end position="140"/>
    </location>
</feature>
<proteinExistence type="predicted"/>
<reference evidence="10" key="3">
    <citation type="submission" date="2023-06" db="EMBL/GenBank/DDBJ databases">
        <title>Pangenomics reveal diversification of enzyme families and niche specialization in globally abundant SAR202 bacteria.</title>
        <authorList>
            <person name="Saw J.H.W."/>
        </authorList>
    </citation>
    <scope>NUCLEOTIDE SEQUENCE [LARGE SCALE GENOMIC DNA]</scope>
    <source>
        <strain evidence="10">JH1073</strain>
    </source>
</reference>
<dbReference type="Pfam" id="PF00034">
    <property type="entry name" value="Cytochrom_C"/>
    <property type="match status" value="1"/>
</dbReference>
<reference evidence="10 11" key="1">
    <citation type="submission" date="2019-11" db="EMBL/GenBank/DDBJ databases">
        <authorList>
            <person name="Cho J.-C."/>
        </authorList>
    </citation>
    <scope>NUCLEOTIDE SEQUENCE [LARGE SCALE GENOMIC DNA]</scope>
    <source>
        <strain evidence="9 10">JH1073</strain>
        <strain evidence="8 11">JH702</strain>
    </source>
</reference>
<feature type="compositionally biased region" description="Low complexity" evidence="5">
    <location>
        <begin position="37"/>
        <end position="57"/>
    </location>
</feature>
<dbReference type="PROSITE" id="PS51257">
    <property type="entry name" value="PROKAR_LIPOPROTEIN"/>
    <property type="match status" value="1"/>
</dbReference>
<dbReference type="Proteomes" id="UP001321249">
    <property type="component" value="Unassembled WGS sequence"/>
</dbReference>
<keyword evidence="10" id="KW-1185">Reference proteome</keyword>
<evidence type="ECO:0000256" key="5">
    <source>
        <dbReference type="SAM" id="MobiDB-lite"/>
    </source>
</evidence>
<keyword evidence="1 4" id="KW-0349">Heme</keyword>
<dbReference type="RefSeq" id="WP_342824538.1">
    <property type="nucleotide sequence ID" value="NZ_CP046146.1"/>
</dbReference>
<gene>
    <name evidence="8" type="ORF">GKO46_06900</name>
    <name evidence="9" type="ORF">GKO48_00905</name>
</gene>
<evidence type="ECO:0000313" key="8">
    <source>
        <dbReference type="EMBL" id="MDG0866802.1"/>
    </source>
</evidence>
<protein>
    <submittedName>
        <fullName evidence="9">C-type cytochrome</fullName>
    </submittedName>
</protein>
<dbReference type="EMBL" id="CP046147">
    <property type="protein sequence ID" value="WFG38225.1"/>
    <property type="molecule type" value="Genomic_DNA"/>
</dbReference>
<evidence type="ECO:0000313" key="10">
    <source>
        <dbReference type="Proteomes" id="UP001219901"/>
    </source>
</evidence>
<feature type="signal peptide" evidence="6">
    <location>
        <begin position="1"/>
        <end position="25"/>
    </location>
</feature>
<organism evidence="9 10">
    <name type="scientific">Candidatus Lucifugimonas marina</name>
    <dbReference type="NCBI Taxonomy" id="3038979"/>
    <lineage>
        <taxon>Bacteria</taxon>
        <taxon>Bacillati</taxon>
        <taxon>Chloroflexota</taxon>
        <taxon>Dehalococcoidia</taxon>
        <taxon>SAR202 cluster</taxon>
        <taxon>Candidatus Lucifugimonadales</taxon>
        <taxon>Candidatus Lucifugimonadaceae</taxon>
        <taxon>Candidatus Lucifugimonas</taxon>
    </lineage>
</organism>
<sequence>MYKRSKFVVVSVLAVFTLFAVVACAEEVENPFGTTTPVPAADSSGSGSSEPVSSGPDLANGESKFKGLGCAGCHKTDTGKLVGPGLAGISAKGDDYILESIVDPSAVILDGYNDLMPKNFGDALKGDDMDDLIAYLNSLN</sequence>
<evidence type="ECO:0000256" key="2">
    <source>
        <dbReference type="ARBA" id="ARBA00022723"/>
    </source>
</evidence>
<keyword evidence="2 4" id="KW-0479">Metal-binding</keyword>
<dbReference type="GO" id="GO:0046872">
    <property type="term" value="F:metal ion binding"/>
    <property type="evidence" value="ECO:0007669"/>
    <property type="project" value="UniProtKB-KW"/>
</dbReference>
<reference evidence="9" key="2">
    <citation type="journal article" date="2023" name="Nat. Commun.">
        <title>Cultivation of marine bacteria of the SAR202 clade.</title>
        <authorList>
            <person name="Lim Y."/>
            <person name="Seo J.H."/>
            <person name="Giovannoni S.J."/>
            <person name="Kang I."/>
            <person name="Cho J.C."/>
        </authorList>
    </citation>
    <scope>NUCLEOTIDE SEQUENCE</scope>
    <source>
        <strain evidence="9">JH1073</strain>
    </source>
</reference>
<dbReference type="GO" id="GO:0009055">
    <property type="term" value="F:electron transfer activity"/>
    <property type="evidence" value="ECO:0007669"/>
    <property type="project" value="InterPro"/>
</dbReference>
<keyword evidence="3 4" id="KW-0408">Iron</keyword>
<evidence type="ECO:0000259" key="7">
    <source>
        <dbReference type="PROSITE" id="PS51007"/>
    </source>
</evidence>
<evidence type="ECO:0000313" key="9">
    <source>
        <dbReference type="EMBL" id="WFG38225.1"/>
    </source>
</evidence>
<dbReference type="AlphaFoldDB" id="A0AAJ6CU34"/>
<dbReference type="Gene3D" id="1.10.760.10">
    <property type="entry name" value="Cytochrome c-like domain"/>
    <property type="match status" value="1"/>
</dbReference>
<dbReference type="Proteomes" id="UP001219901">
    <property type="component" value="Chromosome"/>
</dbReference>
<dbReference type="PROSITE" id="PS51007">
    <property type="entry name" value="CYTC"/>
    <property type="match status" value="1"/>
</dbReference>
<evidence type="ECO:0000313" key="11">
    <source>
        <dbReference type="Proteomes" id="UP001321249"/>
    </source>
</evidence>
<evidence type="ECO:0000256" key="3">
    <source>
        <dbReference type="ARBA" id="ARBA00023004"/>
    </source>
</evidence>
<dbReference type="InterPro" id="IPR036909">
    <property type="entry name" value="Cyt_c-like_dom_sf"/>
</dbReference>
<dbReference type="EMBL" id="WMBE01000002">
    <property type="protein sequence ID" value="MDG0866802.1"/>
    <property type="molecule type" value="Genomic_DNA"/>
</dbReference>
<dbReference type="PANTHER" id="PTHR33546:SF1">
    <property type="entry name" value="LARGE, MULTIFUNCTIONAL SECRETED PROTEIN"/>
    <property type="match status" value="1"/>
</dbReference>
<feature type="domain" description="Cytochrome c" evidence="7">
    <location>
        <begin position="56"/>
        <end position="140"/>
    </location>
</feature>